<sequence>MHTQTQTPLLPWHSCLESSGRTAVSLAQHVEGKSECVLTNQPSFPPRDTERCGGVRRSKGLCDLRNRCWKARRPETM</sequence>
<name>A0ABU7BLH2_9TELE</name>
<dbReference type="Proteomes" id="UP001345963">
    <property type="component" value="Unassembled WGS sequence"/>
</dbReference>
<gene>
    <name evidence="1" type="ORF">ATANTOWER_024026</name>
</gene>
<reference evidence="1 2" key="1">
    <citation type="submission" date="2021-07" db="EMBL/GenBank/DDBJ databases">
        <authorList>
            <person name="Palmer J.M."/>
        </authorList>
    </citation>
    <scope>NUCLEOTIDE SEQUENCE [LARGE SCALE GENOMIC DNA]</scope>
    <source>
        <strain evidence="1 2">AT_MEX2019</strain>
        <tissue evidence="1">Muscle</tissue>
    </source>
</reference>
<accession>A0ABU7BLH2</accession>
<evidence type="ECO:0000313" key="1">
    <source>
        <dbReference type="EMBL" id="MED6251164.1"/>
    </source>
</evidence>
<comment type="caution">
    <text evidence="1">The sequence shown here is derived from an EMBL/GenBank/DDBJ whole genome shotgun (WGS) entry which is preliminary data.</text>
</comment>
<proteinExistence type="predicted"/>
<keyword evidence="2" id="KW-1185">Reference proteome</keyword>
<protein>
    <submittedName>
        <fullName evidence="1">Uncharacterized protein</fullName>
    </submittedName>
</protein>
<organism evidence="1 2">
    <name type="scientific">Ataeniobius toweri</name>
    <dbReference type="NCBI Taxonomy" id="208326"/>
    <lineage>
        <taxon>Eukaryota</taxon>
        <taxon>Metazoa</taxon>
        <taxon>Chordata</taxon>
        <taxon>Craniata</taxon>
        <taxon>Vertebrata</taxon>
        <taxon>Euteleostomi</taxon>
        <taxon>Actinopterygii</taxon>
        <taxon>Neopterygii</taxon>
        <taxon>Teleostei</taxon>
        <taxon>Neoteleostei</taxon>
        <taxon>Acanthomorphata</taxon>
        <taxon>Ovalentaria</taxon>
        <taxon>Atherinomorphae</taxon>
        <taxon>Cyprinodontiformes</taxon>
        <taxon>Goodeidae</taxon>
        <taxon>Ataeniobius</taxon>
    </lineage>
</organism>
<evidence type="ECO:0000313" key="2">
    <source>
        <dbReference type="Proteomes" id="UP001345963"/>
    </source>
</evidence>
<dbReference type="EMBL" id="JAHUTI010059549">
    <property type="protein sequence ID" value="MED6251164.1"/>
    <property type="molecule type" value="Genomic_DNA"/>
</dbReference>